<keyword evidence="1" id="KW-1133">Transmembrane helix</keyword>
<organism evidence="2">
    <name type="scientific">Proteinivorax hydrogeniformans</name>
    <dbReference type="NCBI Taxonomy" id="1826727"/>
    <lineage>
        <taxon>Bacteria</taxon>
        <taxon>Bacillati</taxon>
        <taxon>Bacillota</taxon>
        <taxon>Clostridia</taxon>
        <taxon>Eubacteriales</taxon>
        <taxon>Proteinivoracaceae</taxon>
        <taxon>Proteinivorax</taxon>
    </lineage>
</organism>
<dbReference type="AlphaFoldDB" id="A0AAU8HRN1"/>
<sequence>MKQLKELGEVNKLPRSLVLSVIIFSWAVMHYFDKADHITNFADFEVRIYTIFVVIAGVWMLIASIKYKKVLSIVAFIVLLVTSQIIPRLALGHKSTLAMWVSIFLGVVLYCAYFYYLCIKHKEG</sequence>
<feature type="transmembrane region" description="Helical" evidence="1">
    <location>
        <begin position="97"/>
        <end position="118"/>
    </location>
</feature>
<reference evidence="2" key="2">
    <citation type="submission" date="2024-06" db="EMBL/GenBank/DDBJ databases">
        <authorList>
            <person name="Petrova K.O."/>
            <person name="Toshchakov S.V."/>
            <person name="Boltjanskaja Y.V."/>
            <person name="Kevbrin V.V."/>
        </authorList>
    </citation>
    <scope>NUCLEOTIDE SEQUENCE</scope>
    <source>
        <strain evidence="2">Z-710</strain>
    </source>
</reference>
<protein>
    <recommendedName>
        <fullName evidence="3">Transporter</fullName>
    </recommendedName>
</protein>
<keyword evidence="1" id="KW-0812">Transmembrane</keyword>
<proteinExistence type="predicted"/>
<feature type="transmembrane region" description="Helical" evidence="1">
    <location>
        <begin position="12"/>
        <end position="32"/>
    </location>
</feature>
<dbReference type="RefSeq" id="WP_353892796.1">
    <property type="nucleotide sequence ID" value="NZ_CP159485.1"/>
</dbReference>
<feature type="transmembrane region" description="Helical" evidence="1">
    <location>
        <begin position="44"/>
        <end position="63"/>
    </location>
</feature>
<evidence type="ECO:0008006" key="3">
    <source>
        <dbReference type="Google" id="ProtNLM"/>
    </source>
</evidence>
<feature type="transmembrane region" description="Helical" evidence="1">
    <location>
        <begin position="70"/>
        <end position="91"/>
    </location>
</feature>
<keyword evidence="1" id="KW-0472">Membrane</keyword>
<reference evidence="2" key="1">
    <citation type="journal article" date="2018" name="Antonie Van Leeuwenhoek">
        <title>Proteinivorax hydrogeniformans sp. nov., an anaerobic, haloalkaliphilic bacterium fermenting proteinaceous compounds with high hydrogen production.</title>
        <authorList>
            <person name="Boltyanskaya Y."/>
            <person name="Detkova E."/>
            <person name="Pimenov N."/>
            <person name="Kevbrin V."/>
        </authorList>
    </citation>
    <scope>NUCLEOTIDE SEQUENCE</scope>
    <source>
        <strain evidence="2">Z-710</strain>
    </source>
</reference>
<gene>
    <name evidence="2" type="ORF">PRVXH_002170</name>
</gene>
<evidence type="ECO:0000256" key="1">
    <source>
        <dbReference type="SAM" id="Phobius"/>
    </source>
</evidence>
<accession>A0AAU8HRN1</accession>
<evidence type="ECO:0000313" key="2">
    <source>
        <dbReference type="EMBL" id="XCI28220.1"/>
    </source>
</evidence>
<dbReference type="EMBL" id="CP159485">
    <property type="protein sequence ID" value="XCI28220.1"/>
    <property type="molecule type" value="Genomic_DNA"/>
</dbReference>
<name>A0AAU8HRN1_9FIRM</name>